<dbReference type="EMBL" id="CP019454">
    <property type="protein sequence ID" value="AUW94947.1"/>
    <property type="molecule type" value="Genomic_DNA"/>
</dbReference>
<protein>
    <recommendedName>
        <fullName evidence="3">CopG family transcriptional regulator</fullName>
    </recommendedName>
</protein>
<keyword evidence="2" id="KW-1185">Reference proteome</keyword>
<dbReference type="Proteomes" id="UP000325292">
    <property type="component" value="Chromosome"/>
</dbReference>
<evidence type="ECO:0008006" key="3">
    <source>
        <dbReference type="Google" id="ProtNLM"/>
    </source>
</evidence>
<reference evidence="1 2" key="1">
    <citation type="journal article" date="2019" name="Sci. Rep.">
        <title>Sulfobacillus thermotolerans: new insights into resistance and metabolic capacities of acidophilic chemolithotrophs.</title>
        <authorList>
            <person name="Panyushkina A.E."/>
            <person name="Babenko V.V."/>
            <person name="Nikitina A.S."/>
            <person name="Selezneva O.V."/>
            <person name="Tsaplina I.A."/>
            <person name="Letarova M.A."/>
            <person name="Kostryukova E.S."/>
            <person name="Letarov A.V."/>
        </authorList>
    </citation>
    <scope>NUCLEOTIDE SEQUENCE [LARGE SCALE GENOMIC DNA]</scope>
    <source>
        <strain evidence="1 2">Kr1</strain>
    </source>
</reference>
<name>A0ABM6RU08_9FIRM</name>
<evidence type="ECO:0000313" key="2">
    <source>
        <dbReference type="Proteomes" id="UP000325292"/>
    </source>
</evidence>
<evidence type="ECO:0000313" key="1">
    <source>
        <dbReference type="EMBL" id="AUW94947.1"/>
    </source>
</evidence>
<sequence length="87" mass="10368">MTMPRRKKQTENDDTAVLAFRVTNETSAGLRDMIRQHFEKNATDFLTAIYEKMRDDAEFLRTMQKIYAEYEIKKMQKKLAELDSSRK</sequence>
<proteinExistence type="predicted"/>
<gene>
    <name evidence="1" type="ORF">BXT84_14105</name>
</gene>
<organism evidence="1 2">
    <name type="scientific">Sulfobacillus thermotolerans</name>
    <dbReference type="NCBI Taxonomy" id="338644"/>
    <lineage>
        <taxon>Bacteria</taxon>
        <taxon>Bacillati</taxon>
        <taxon>Bacillota</taxon>
        <taxon>Clostridia</taxon>
        <taxon>Eubacteriales</taxon>
        <taxon>Clostridiales Family XVII. Incertae Sedis</taxon>
        <taxon>Sulfobacillus</taxon>
    </lineage>
</organism>
<accession>A0ABM6RU08</accession>